<sequence>MLGAEQKKAVMEKYRRHDKDTASPEVQIALITARIENISQHLQTFRKDHKSKRSLLQLVGQRKRLLRYLHNTDIESFHKLLESLGIRASF</sequence>
<dbReference type="FunFam" id="1.10.287.10:FF:000002">
    <property type="entry name" value="30S ribosomal protein S15"/>
    <property type="match status" value="1"/>
</dbReference>
<dbReference type="NCBIfam" id="TIGR00952">
    <property type="entry name" value="S15_bact"/>
    <property type="match status" value="1"/>
</dbReference>
<accession>A0A1I1D934</accession>
<comment type="subunit">
    <text evidence="3 4">Part of the 30S ribosomal subunit. Forms a bridge to the 50S subunit in the 70S ribosome, contacting the 23S rRNA.</text>
</comment>
<dbReference type="Gene3D" id="6.10.250.3130">
    <property type="match status" value="1"/>
</dbReference>
<dbReference type="InterPro" id="IPR009068">
    <property type="entry name" value="uS15_NS1_RNA-bd_sf"/>
</dbReference>
<evidence type="ECO:0000313" key="8">
    <source>
        <dbReference type="Proteomes" id="UP000240042"/>
    </source>
</evidence>
<organism evidence="7 8">
    <name type="scientific">Brevinema andersonii</name>
    <dbReference type="NCBI Taxonomy" id="34097"/>
    <lineage>
        <taxon>Bacteria</taxon>
        <taxon>Pseudomonadati</taxon>
        <taxon>Spirochaetota</taxon>
        <taxon>Spirochaetia</taxon>
        <taxon>Brevinematales</taxon>
        <taxon>Brevinemataceae</taxon>
        <taxon>Brevinema</taxon>
    </lineage>
</organism>
<evidence type="ECO:0000256" key="4">
    <source>
        <dbReference type="HAMAP-Rule" id="MF_01343"/>
    </source>
</evidence>
<evidence type="ECO:0000256" key="6">
    <source>
        <dbReference type="RuleBase" id="RU004524"/>
    </source>
</evidence>
<comment type="function">
    <text evidence="4">Forms an intersubunit bridge (bridge B4) with the 23S rRNA of the 50S subunit in the ribosome.</text>
</comment>
<dbReference type="GO" id="GO:0022627">
    <property type="term" value="C:cytosolic small ribosomal subunit"/>
    <property type="evidence" value="ECO:0007669"/>
    <property type="project" value="TreeGrafter"/>
</dbReference>
<evidence type="ECO:0000256" key="1">
    <source>
        <dbReference type="ARBA" id="ARBA00022980"/>
    </source>
</evidence>
<dbReference type="GO" id="GO:0019843">
    <property type="term" value="F:rRNA binding"/>
    <property type="evidence" value="ECO:0007669"/>
    <property type="project" value="UniProtKB-UniRule"/>
</dbReference>
<dbReference type="InterPro" id="IPR005290">
    <property type="entry name" value="Ribosomal_uS15_bac-type"/>
</dbReference>
<dbReference type="SMART" id="SM01387">
    <property type="entry name" value="Ribosomal_S15"/>
    <property type="match status" value="1"/>
</dbReference>
<dbReference type="SUPFAM" id="SSF47060">
    <property type="entry name" value="S15/NS1 RNA-binding domain"/>
    <property type="match status" value="1"/>
</dbReference>
<dbReference type="Gene3D" id="1.10.287.10">
    <property type="entry name" value="S15/NS1, RNA-binding"/>
    <property type="match status" value="1"/>
</dbReference>
<keyword evidence="4 6" id="KW-0699">rRNA-binding</keyword>
<keyword evidence="8" id="KW-1185">Reference proteome</keyword>
<dbReference type="HAMAP" id="MF_01343_B">
    <property type="entry name" value="Ribosomal_uS15_B"/>
    <property type="match status" value="1"/>
</dbReference>
<evidence type="ECO:0000256" key="3">
    <source>
        <dbReference type="ARBA" id="ARBA00064542"/>
    </source>
</evidence>
<dbReference type="EMBL" id="FOKY01000001">
    <property type="protein sequence ID" value="SFB70846.1"/>
    <property type="molecule type" value="Genomic_DNA"/>
</dbReference>
<dbReference type="AlphaFoldDB" id="A0A1I1D934"/>
<dbReference type="GO" id="GO:0006412">
    <property type="term" value="P:translation"/>
    <property type="evidence" value="ECO:0007669"/>
    <property type="project" value="UniProtKB-UniRule"/>
</dbReference>
<dbReference type="STRING" id="34097.SAMN02745150_00384"/>
<dbReference type="Pfam" id="PF00312">
    <property type="entry name" value="Ribosomal_S15"/>
    <property type="match status" value="1"/>
</dbReference>
<dbReference type="PROSITE" id="PS00362">
    <property type="entry name" value="RIBOSOMAL_S15"/>
    <property type="match status" value="1"/>
</dbReference>
<keyword evidence="4 6" id="KW-0694">RNA-binding</keyword>
<comment type="similarity">
    <text evidence="4 5">Belongs to the universal ribosomal protein uS15 family.</text>
</comment>
<comment type="function">
    <text evidence="4 6">One of the primary rRNA binding proteins, it binds directly to 16S rRNA where it helps nucleate assembly of the platform of the 30S subunit by binding and bridging several RNA helices of the 16S rRNA.</text>
</comment>
<protein>
    <recommendedName>
        <fullName evidence="4">Small ribosomal subunit protein uS15</fullName>
    </recommendedName>
</protein>
<dbReference type="GO" id="GO:0003735">
    <property type="term" value="F:structural constituent of ribosome"/>
    <property type="evidence" value="ECO:0007669"/>
    <property type="project" value="InterPro"/>
</dbReference>
<dbReference type="OrthoDB" id="9799262at2"/>
<evidence type="ECO:0000256" key="2">
    <source>
        <dbReference type="ARBA" id="ARBA00023274"/>
    </source>
</evidence>
<reference evidence="8" key="1">
    <citation type="submission" date="2016-10" db="EMBL/GenBank/DDBJ databases">
        <authorList>
            <person name="Varghese N."/>
            <person name="Submissions S."/>
        </authorList>
    </citation>
    <scope>NUCLEOTIDE SEQUENCE [LARGE SCALE GENOMIC DNA]</scope>
    <source>
        <strain evidence="8">ATCC 43811</strain>
    </source>
</reference>
<keyword evidence="1 4" id="KW-0689">Ribosomal protein</keyword>
<evidence type="ECO:0000256" key="5">
    <source>
        <dbReference type="RuleBase" id="RU003919"/>
    </source>
</evidence>
<dbReference type="CDD" id="cd00353">
    <property type="entry name" value="Ribosomal_S15p_S13e"/>
    <property type="match status" value="1"/>
</dbReference>
<proteinExistence type="inferred from homology"/>
<keyword evidence="2 4" id="KW-0687">Ribonucleoprotein</keyword>
<name>A0A1I1D934_BREAD</name>
<dbReference type="PANTHER" id="PTHR23321:SF26">
    <property type="entry name" value="SMALL RIBOSOMAL SUBUNIT PROTEIN US15M"/>
    <property type="match status" value="1"/>
</dbReference>
<dbReference type="RefSeq" id="WP_092317862.1">
    <property type="nucleotide sequence ID" value="NZ_FOKY01000001.1"/>
</dbReference>
<dbReference type="InterPro" id="IPR000589">
    <property type="entry name" value="Ribosomal_uS15"/>
</dbReference>
<gene>
    <name evidence="4" type="primary">rpsO</name>
    <name evidence="7" type="ORF">SAMN02745150_00384</name>
</gene>
<evidence type="ECO:0000313" key="7">
    <source>
        <dbReference type="EMBL" id="SFB70846.1"/>
    </source>
</evidence>
<dbReference type="Proteomes" id="UP000240042">
    <property type="component" value="Unassembled WGS sequence"/>
</dbReference>
<dbReference type="PANTHER" id="PTHR23321">
    <property type="entry name" value="RIBOSOMAL PROTEIN S15, BACTERIAL AND ORGANELLAR"/>
    <property type="match status" value="1"/>
</dbReference>